<dbReference type="EMBL" id="UETB01000001">
    <property type="protein sequence ID" value="SSA36547.1"/>
    <property type="molecule type" value="Genomic_DNA"/>
</dbReference>
<reference evidence="2 3" key="1">
    <citation type="submission" date="2016-10" db="EMBL/GenBank/DDBJ databases">
        <authorList>
            <person name="Cai Z."/>
        </authorList>
    </citation>
    <scope>NUCLEOTIDE SEQUENCE [LARGE SCALE GENOMIC DNA]</scope>
    <source>
        <strain evidence="2 3">CGMCC 1.10826</strain>
    </source>
</reference>
<feature type="domain" description="VOC" evidence="1">
    <location>
        <begin position="3"/>
        <end position="135"/>
    </location>
</feature>
<dbReference type="SUPFAM" id="SSF54593">
    <property type="entry name" value="Glyoxalase/Bleomycin resistance protein/Dihydroxybiphenyl dioxygenase"/>
    <property type="match status" value="1"/>
</dbReference>
<evidence type="ECO:0000259" key="1">
    <source>
        <dbReference type="PROSITE" id="PS51819"/>
    </source>
</evidence>
<dbReference type="AlphaFoldDB" id="A0A2Y9A310"/>
<gene>
    <name evidence="2" type="ORF">SAMN05216184_101211</name>
</gene>
<dbReference type="InterPro" id="IPR053863">
    <property type="entry name" value="Glyoxy/Ble-like_N"/>
</dbReference>
<sequence>MDRMIFVNLPVRDLAATRRFYTGVGFEVNETFSDEHCVCVVLSPTIYVMALDHARFADFVTTPIADPRETTQVISCLSMATREETDTFVTAALEHGGARHAYPVQQGEMTGPEGEEMYGAAVTDPDGHIWELLYMAPAAV</sequence>
<dbReference type="PANTHER" id="PTHR36503">
    <property type="entry name" value="BLR2520 PROTEIN"/>
    <property type="match status" value="1"/>
</dbReference>
<protein>
    <recommendedName>
        <fullName evidence="1">VOC domain-containing protein</fullName>
    </recommendedName>
</protein>
<dbReference type="RefSeq" id="WP_110850733.1">
    <property type="nucleotide sequence ID" value="NZ_QKLZ01000001.1"/>
</dbReference>
<accession>A0A2Y9A310</accession>
<dbReference type="InterPro" id="IPR029068">
    <property type="entry name" value="Glyas_Bleomycin-R_OHBP_Dase"/>
</dbReference>
<dbReference type="OrthoDB" id="4265398at2"/>
<dbReference type="PROSITE" id="PS51819">
    <property type="entry name" value="VOC"/>
    <property type="match status" value="1"/>
</dbReference>
<dbReference type="Gene3D" id="3.10.180.10">
    <property type="entry name" value="2,3-Dihydroxybiphenyl 1,2-Dioxygenase, domain 1"/>
    <property type="match status" value="1"/>
</dbReference>
<name>A0A2Y9A310_9MICO</name>
<organism evidence="2 3">
    <name type="scientific">Georgenia satyanarayanai</name>
    <dbReference type="NCBI Taxonomy" id="860221"/>
    <lineage>
        <taxon>Bacteria</taxon>
        <taxon>Bacillati</taxon>
        <taxon>Actinomycetota</taxon>
        <taxon>Actinomycetes</taxon>
        <taxon>Micrococcales</taxon>
        <taxon>Bogoriellaceae</taxon>
        <taxon>Georgenia</taxon>
    </lineage>
</organism>
<proteinExistence type="predicted"/>
<evidence type="ECO:0000313" key="2">
    <source>
        <dbReference type="EMBL" id="SSA36547.1"/>
    </source>
</evidence>
<dbReference type="Proteomes" id="UP000250222">
    <property type="component" value="Unassembled WGS sequence"/>
</dbReference>
<dbReference type="PANTHER" id="PTHR36503:SF2">
    <property type="entry name" value="BLR2408 PROTEIN"/>
    <property type="match status" value="1"/>
</dbReference>
<dbReference type="InterPro" id="IPR037523">
    <property type="entry name" value="VOC_core"/>
</dbReference>
<evidence type="ECO:0000313" key="3">
    <source>
        <dbReference type="Proteomes" id="UP000250222"/>
    </source>
</evidence>
<keyword evidence="3" id="KW-1185">Reference proteome</keyword>
<dbReference type="Pfam" id="PF22677">
    <property type="entry name" value="Ble-like_N"/>
    <property type="match status" value="1"/>
</dbReference>